<feature type="transmembrane region" description="Helical" evidence="1">
    <location>
        <begin position="348"/>
        <end position="366"/>
    </location>
</feature>
<dbReference type="OrthoDB" id="9758234at2"/>
<evidence type="ECO:0000313" key="2">
    <source>
        <dbReference type="EMBL" id="KIC96044.1"/>
    </source>
</evidence>
<dbReference type="Gene3D" id="3.30.2090.10">
    <property type="entry name" value="Multidrug efflux transporter AcrB TolC docking domain, DN and DC subdomains"/>
    <property type="match status" value="2"/>
</dbReference>
<accession>A0A0C1IZX0</accession>
<dbReference type="SUPFAM" id="SSF82866">
    <property type="entry name" value="Multidrug efflux transporter AcrB transmembrane domain"/>
    <property type="match status" value="2"/>
</dbReference>
<feature type="transmembrane region" description="Helical" evidence="1">
    <location>
        <begin position="529"/>
        <end position="547"/>
    </location>
</feature>
<dbReference type="Gene3D" id="1.20.1640.10">
    <property type="entry name" value="Multidrug efflux transporter AcrB transmembrane domain"/>
    <property type="match status" value="3"/>
</dbReference>
<dbReference type="PANTHER" id="PTHR32063:SF33">
    <property type="entry name" value="RND SUPERFAMILY EFFLUX PUMP PERMEASE COMPONENT"/>
    <property type="match status" value="1"/>
</dbReference>
<dbReference type="PANTHER" id="PTHR32063">
    <property type="match status" value="1"/>
</dbReference>
<evidence type="ECO:0000313" key="3">
    <source>
        <dbReference type="Proteomes" id="UP000031408"/>
    </source>
</evidence>
<proteinExistence type="predicted"/>
<dbReference type="PRINTS" id="PR00702">
    <property type="entry name" value="ACRIFLAVINRP"/>
</dbReference>
<feature type="transmembrane region" description="Helical" evidence="1">
    <location>
        <begin position="559"/>
        <end position="579"/>
    </location>
</feature>
<dbReference type="GO" id="GO:0005886">
    <property type="term" value="C:plasma membrane"/>
    <property type="evidence" value="ECO:0007669"/>
    <property type="project" value="TreeGrafter"/>
</dbReference>
<dbReference type="Gene3D" id="3.30.70.1320">
    <property type="entry name" value="Multidrug efflux transporter AcrB pore domain like"/>
    <property type="match status" value="1"/>
</dbReference>
<keyword evidence="3" id="KW-1185">Reference proteome</keyword>
<dbReference type="InterPro" id="IPR001036">
    <property type="entry name" value="Acrflvin-R"/>
</dbReference>
<dbReference type="Gene3D" id="3.30.70.1430">
    <property type="entry name" value="Multidrug efflux transporter AcrB pore domain"/>
    <property type="match status" value="2"/>
</dbReference>
<dbReference type="SUPFAM" id="SSF82693">
    <property type="entry name" value="Multidrug efflux transporter AcrB pore domain, PN1, PN2, PC1 and PC2 subdomains"/>
    <property type="match status" value="2"/>
</dbReference>
<reference evidence="2 3" key="1">
    <citation type="submission" date="2014-11" db="EMBL/GenBank/DDBJ databases">
        <title>Genome sequence of Flavihumibacter solisilvae 3-3.</title>
        <authorList>
            <person name="Zhou G."/>
            <person name="Li M."/>
            <person name="Wang G."/>
        </authorList>
    </citation>
    <scope>NUCLEOTIDE SEQUENCE [LARGE SCALE GENOMIC DNA]</scope>
    <source>
        <strain evidence="2 3">3-3</strain>
    </source>
</reference>
<dbReference type="SUPFAM" id="SSF82714">
    <property type="entry name" value="Multidrug efflux transporter AcrB TolC docking domain, DN and DC subdomains"/>
    <property type="match status" value="2"/>
</dbReference>
<gene>
    <name evidence="2" type="ORF">OI18_02360</name>
</gene>
<dbReference type="RefSeq" id="WP_039136807.1">
    <property type="nucleotide sequence ID" value="NZ_JSVC01000002.1"/>
</dbReference>
<feature type="transmembrane region" description="Helical" evidence="1">
    <location>
        <begin position="405"/>
        <end position="426"/>
    </location>
</feature>
<dbReference type="InterPro" id="IPR027463">
    <property type="entry name" value="AcrB_DN_DC_subdom"/>
</dbReference>
<dbReference type="GO" id="GO:0042910">
    <property type="term" value="F:xenobiotic transmembrane transporter activity"/>
    <property type="evidence" value="ECO:0007669"/>
    <property type="project" value="TreeGrafter"/>
</dbReference>
<comment type="caution">
    <text evidence="2">The sequence shown here is derived from an EMBL/GenBank/DDBJ whole genome shotgun (WGS) entry which is preliminary data.</text>
</comment>
<feature type="transmembrane region" description="Helical" evidence="1">
    <location>
        <begin position="1064"/>
        <end position="1093"/>
    </location>
</feature>
<dbReference type="EMBL" id="JSVC01000002">
    <property type="protein sequence ID" value="KIC96044.1"/>
    <property type="molecule type" value="Genomic_DNA"/>
</dbReference>
<organism evidence="2 3">
    <name type="scientific">Flavihumibacter solisilvae</name>
    <dbReference type="NCBI Taxonomy" id="1349421"/>
    <lineage>
        <taxon>Bacteria</taxon>
        <taxon>Pseudomonadati</taxon>
        <taxon>Bacteroidota</taxon>
        <taxon>Chitinophagia</taxon>
        <taxon>Chitinophagales</taxon>
        <taxon>Chitinophagaceae</taxon>
        <taxon>Flavihumibacter</taxon>
    </lineage>
</organism>
<feature type="transmembrane region" description="Helical" evidence="1">
    <location>
        <begin position="1151"/>
        <end position="1176"/>
    </location>
</feature>
<sequence length="1206" mass="133966">MSALENIKDKFKHFGPTTWSIRNKTSIYLMMIFVSLAGVFQFVTLPKEQFPDIVIPTIYVQTVYVGNSPKDIENLVTRPIEKEIKSITGAKINKATSTSQQDFSAIIIEFDTDVKTDIALQKVKDAVDKAKKDLPTDLTEEPTVLEVSFSEQPIMYVNVSGDYDLVRLKEYADDIQDRLEELSQINRVDLVGAPEREFQINVDNARMQASNITFDDIANAVARENLDISGGLLEVGNMKRNLQLKGQFKTSFDIERVIVRNTSGAPIYLKDIAVIKDTVKEKESYARLNGKNVITLNIIKRAGENLIETSDDVKRVVDEMKATQFPKDLGLVITGDQSKATRVSFNDLVNSIVIGFILVLIILMFFMGVLNAFFVALSVPLSMFVAFLFLPAADLIVGTHVTLNFIVLFALLFGLGIIVDDAIVVIENTHRIFSQAKGKLNAERSAMMAAGEVFVPVLAGTLTTLAPFVPLLFWPGIIGKFMVYLPTMLIFTLTASLVVAFIMNPVFAVDFMVHDEKEEAKSAIFKKKGFWIATGLGLILVLSGFTSPSEAAGTTNWNFFWGNLLLFFVILAVFNTYVLSDLIHGFQNKALPWIMSHYESMLRWALKGWRPVYLLVATFGLLIFSFVLFGIRKVPVVFFPTGDPNFVFVYLKLPVGTAVSYTDSVTQVLEKRVYKVLGMENGKQNPIVESVISNVAVGAGDPMSGDRSTRPELGRVQVSFVEFEKRHSVSTKPYLDSIRAVVKGIPGAELSVDQEQGGPPTEPPVNIEIASEDFDNLIKTAVGLKNYLDSIQVAGVEELKMDVDLNNPEISLKLNRERALIEGVSSAQVGMEIRTALFGREISKVKDGEDEYKIQLRNDEIQRKNLVDLLNMNIVFRDFASGGQIKRIPISSLVDVDYTSTLGSVKRKDHKRVITLRSNVLSGYTPTEVNQRIAQHIGKFHLMDEGVTIRQTGEGEQQAETGAFLAKALVIALMLILFILVLQFNSVSKPVIILTEIVFSVIGVLLGFAITRMEVSIVMTGIGIVGLAGIVVKNGILVIEFADELRARGMKTREALIQAGKTRIIPVLLTALAAILALIPLAVGFNINFISLFSELDPHIFFGGDNAVFWKPLSWTIIFGLAFAFFMTLVIVPAMYLIAERLRRPMRRQFGGKWVSMAGIPPITPLFLVMSLYTMVQQRIAVARRRRKVKGDPENPAYQAFVGSWF</sequence>
<dbReference type="STRING" id="1349421.OI18_02360"/>
<feature type="transmembrane region" description="Helical" evidence="1">
    <location>
        <begin position="1113"/>
        <end position="1139"/>
    </location>
</feature>
<evidence type="ECO:0000256" key="1">
    <source>
        <dbReference type="SAM" id="Phobius"/>
    </source>
</evidence>
<dbReference type="AlphaFoldDB" id="A0A0C1IZX0"/>
<keyword evidence="1" id="KW-1133">Transmembrane helix</keyword>
<keyword evidence="1" id="KW-0812">Transmembrane</keyword>
<keyword evidence="1" id="KW-0472">Membrane</keyword>
<feature type="transmembrane region" description="Helical" evidence="1">
    <location>
        <begin position="1017"/>
        <end position="1043"/>
    </location>
</feature>
<feature type="transmembrane region" description="Helical" evidence="1">
    <location>
        <begin position="481"/>
        <end position="508"/>
    </location>
</feature>
<feature type="transmembrane region" description="Helical" evidence="1">
    <location>
        <begin position="447"/>
        <end position="469"/>
    </location>
</feature>
<feature type="transmembrane region" description="Helical" evidence="1">
    <location>
        <begin position="27"/>
        <end position="45"/>
    </location>
</feature>
<name>A0A0C1IZX0_9BACT</name>
<dbReference type="Proteomes" id="UP000031408">
    <property type="component" value="Unassembled WGS sequence"/>
</dbReference>
<feature type="transmembrane region" description="Helical" evidence="1">
    <location>
        <begin position="991"/>
        <end position="1011"/>
    </location>
</feature>
<feature type="transmembrane region" description="Helical" evidence="1">
    <location>
        <begin position="612"/>
        <end position="631"/>
    </location>
</feature>
<feature type="transmembrane region" description="Helical" evidence="1">
    <location>
        <begin position="964"/>
        <end position="984"/>
    </location>
</feature>
<feature type="transmembrane region" description="Helical" evidence="1">
    <location>
        <begin position="373"/>
        <end position="393"/>
    </location>
</feature>
<dbReference type="Gene3D" id="3.30.70.1440">
    <property type="entry name" value="Multidrug efflux transporter AcrB pore domain"/>
    <property type="match status" value="1"/>
</dbReference>
<dbReference type="Pfam" id="PF00873">
    <property type="entry name" value="ACR_tran"/>
    <property type="match status" value="2"/>
</dbReference>
<protein>
    <submittedName>
        <fullName evidence="2">Copper transporter</fullName>
    </submittedName>
</protein>